<dbReference type="InterPro" id="IPR009945">
    <property type="entry name" value="ATPase_inh_sub_z"/>
</dbReference>
<proteinExistence type="predicted"/>
<gene>
    <name evidence="1" type="ORF">GHK48_06810</name>
</gene>
<sequence>MELTEREKALEERYILDFERSLRVRERRDSLFAGWAARALDRADATAYADEIADAGRAEAGDDDVLRKVLRDFESAGIPATREQLQEKMRALLFVAAEQLDAESTEARR</sequence>
<evidence type="ECO:0000313" key="1">
    <source>
        <dbReference type="EMBL" id="MQX08031.1"/>
    </source>
</evidence>
<name>A0A844A6X2_RHIFR</name>
<accession>A0A844A6X2</accession>
<protein>
    <submittedName>
        <fullName evidence="1">DUF1476 family protein</fullName>
    </submittedName>
</protein>
<dbReference type="Gene3D" id="1.10.790.20">
    <property type="entry name" value="Domain of unknown function DUF1476"/>
    <property type="match status" value="1"/>
</dbReference>
<dbReference type="Proteomes" id="UP000466694">
    <property type="component" value="Unassembled WGS sequence"/>
</dbReference>
<dbReference type="InterPro" id="IPR038293">
    <property type="entry name" value="ATPase_inh_sub_z_sf"/>
</dbReference>
<dbReference type="PIRSF" id="PIRSF031780">
    <property type="entry name" value="UCP031780"/>
    <property type="match status" value="1"/>
</dbReference>
<dbReference type="RefSeq" id="WP_014857906.1">
    <property type="nucleotide sequence ID" value="NZ_BJNI01000026.1"/>
</dbReference>
<organism evidence="1 2">
    <name type="scientific">Rhizobium fredii</name>
    <name type="common">Sinorhizobium fredii</name>
    <dbReference type="NCBI Taxonomy" id="380"/>
    <lineage>
        <taxon>Bacteria</taxon>
        <taxon>Pseudomonadati</taxon>
        <taxon>Pseudomonadota</taxon>
        <taxon>Alphaproteobacteria</taxon>
        <taxon>Hyphomicrobiales</taxon>
        <taxon>Rhizobiaceae</taxon>
        <taxon>Sinorhizobium/Ensifer group</taxon>
        <taxon>Sinorhizobium</taxon>
    </lineage>
</organism>
<dbReference type="EMBL" id="WISZ01000064">
    <property type="protein sequence ID" value="MQX08031.1"/>
    <property type="molecule type" value="Genomic_DNA"/>
</dbReference>
<reference evidence="1 2" key="1">
    <citation type="journal article" date="2013" name="Genome Biol.">
        <title>Comparative genomics of the core and accessory genomes of 48 Sinorhizobium strains comprising five genospecies.</title>
        <authorList>
            <person name="Sugawara M."/>
            <person name="Epstein B."/>
            <person name="Badgley B.D."/>
            <person name="Unno T."/>
            <person name="Xu L."/>
            <person name="Reese J."/>
            <person name="Gyaneshwar P."/>
            <person name="Denny R."/>
            <person name="Mudge J."/>
            <person name="Bharti A.K."/>
            <person name="Farmer A.D."/>
            <person name="May G.D."/>
            <person name="Woodward J.E."/>
            <person name="Medigue C."/>
            <person name="Vallenet D."/>
            <person name="Lajus A."/>
            <person name="Rouy Z."/>
            <person name="Martinez-Vaz B."/>
            <person name="Tiffin P."/>
            <person name="Young N.D."/>
            <person name="Sadowsky M.J."/>
        </authorList>
    </citation>
    <scope>NUCLEOTIDE SEQUENCE [LARGE SCALE GENOMIC DNA]</scope>
    <source>
        <strain evidence="1 2">USDA205</strain>
    </source>
</reference>
<dbReference type="Pfam" id="PF07345">
    <property type="entry name" value="ATPaseInh_sub_z"/>
    <property type="match status" value="1"/>
</dbReference>
<dbReference type="AlphaFoldDB" id="A0A844A6X2"/>
<evidence type="ECO:0000313" key="2">
    <source>
        <dbReference type="Proteomes" id="UP000466694"/>
    </source>
</evidence>
<comment type="caution">
    <text evidence="1">The sequence shown here is derived from an EMBL/GenBank/DDBJ whole genome shotgun (WGS) entry which is preliminary data.</text>
</comment>